<reference evidence="2" key="1">
    <citation type="submission" date="2021-11" db="EMBL/GenBank/DDBJ databases">
        <title>Vibrio ZSDE26 sp. nov. and Vibrio ZSDZ34 sp. nov., isolated from coastal seawater in Qingdao.</title>
        <authorList>
            <person name="Zhang P."/>
        </authorList>
    </citation>
    <scope>NUCLEOTIDE SEQUENCE</scope>
    <source>
        <strain evidence="2">ZSDZ34</strain>
    </source>
</reference>
<evidence type="ECO:0000313" key="3">
    <source>
        <dbReference type="Proteomes" id="UP001139488"/>
    </source>
</evidence>
<dbReference type="PANTHER" id="PTHR14859">
    <property type="entry name" value="CALCOFLUOR WHITE HYPERSENSITIVE PROTEIN PRECURSOR"/>
    <property type="match status" value="1"/>
</dbReference>
<dbReference type="EMBL" id="JAJNNZ010000003">
    <property type="protein sequence ID" value="MCJ2376163.1"/>
    <property type="molecule type" value="Genomic_DNA"/>
</dbReference>
<name>A0A9X1WBM2_9VIBR</name>
<feature type="domain" description="Endonuclease/exonuclease/phosphatase" evidence="1">
    <location>
        <begin position="17"/>
        <end position="320"/>
    </location>
</feature>
<dbReference type="GO" id="GO:0004519">
    <property type="term" value="F:endonuclease activity"/>
    <property type="evidence" value="ECO:0007669"/>
    <property type="project" value="UniProtKB-KW"/>
</dbReference>
<keyword evidence="2" id="KW-0255">Endonuclease</keyword>
<accession>A0A9X1WBM2</accession>
<proteinExistence type="predicted"/>
<dbReference type="SUPFAM" id="SSF56219">
    <property type="entry name" value="DNase I-like"/>
    <property type="match status" value="1"/>
</dbReference>
<evidence type="ECO:0000259" key="1">
    <source>
        <dbReference type="Pfam" id="PF03372"/>
    </source>
</evidence>
<keyword evidence="3" id="KW-1185">Reference proteome</keyword>
<dbReference type="PANTHER" id="PTHR14859:SF15">
    <property type="entry name" value="ENDONUCLEASE_EXONUCLEASE_PHOSPHATASE DOMAIN-CONTAINING PROTEIN"/>
    <property type="match status" value="1"/>
</dbReference>
<dbReference type="RefSeq" id="WP_244355580.1">
    <property type="nucleotide sequence ID" value="NZ_JAJNNZ010000003.1"/>
</dbReference>
<dbReference type="GO" id="GO:0006506">
    <property type="term" value="P:GPI anchor biosynthetic process"/>
    <property type="evidence" value="ECO:0007669"/>
    <property type="project" value="TreeGrafter"/>
</dbReference>
<comment type="caution">
    <text evidence="2">The sequence shown here is derived from an EMBL/GenBank/DDBJ whole genome shotgun (WGS) entry which is preliminary data.</text>
</comment>
<protein>
    <submittedName>
        <fullName evidence="2">Endonuclease/exonuclease/phosphatase family protein</fullName>
    </submittedName>
</protein>
<dbReference type="AlphaFoldDB" id="A0A9X1WBM2"/>
<keyword evidence="2" id="KW-0540">Nuclease</keyword>
<dbReference type="GO" id="GO:0016020">
    <property type="term" value="C:membrane"/>
    <property type="evidence" value="ECO:0007669"/>
    <property type="project" value="GOC"/>
</dbReference>
<sequence>MPSTSTIKVATLNLYNFVAPPNAFYEMENIYSRKQWQQKTQWLQRTLSEVDADIIGFQEVFSAIALEELVKSAGYPYFAINEPCVVESDYIHFQPSVAIASRFPMRLQSNPSFPSGHDYQFSRRPLHVSVSTSPLGELDCFVVHLKSQRPMLPEVSNSDDTLSKWLEEIEGSMQSTSLRQSEVLYLHQYIVKSKQLTQRPFVLMGDFNNNLTAPEFAPLRSTGRHRRPDSQETIAPYTFHDSWQLSLEQQCLAIDSNHTQPTEPITHFHGERGNRLDHILVSCEFCANHAYGLFNVVDYQLVDKHIVDPTYGIDDQGSDHALVCITIAERQQ</sequence>
<organism evidence="2 3">
    <name type="scientific">Vibrio gelatinilyticus</name>
    <dbReference type="NCBI Taxonomy" id="2893468"/>
    <lineage>
        <taxon>Bacteria</taxon>
        <taxon>Pseudomonadati</taxon>
        <taxon>Pseudomonadota</taxon>
        <taxon>Gammaproteobacteria</taxon>
        <taxon>Vibrionales</taxon>
        <taxon>Vibrionaceae</taxon>
        <taxon>Vibrio</taxon>
    </lineage>
</organism>
<dbReference type="Proteomes" id="UP001139488">
    <property type="component" value="Unassembled WGS sequence"/>
</dbReference>
<dbReference type="InterPro" id="IPR051916">
    <property type="entry name" value="GPI-anchor_lipid_remodeler"/>
</dbReference>
<gene>
    <name evidence="2" type="ORF">LNL84_04875</name>
</gene>
<dbReference type="Pfam" id="PF03372">
    <property type="entry name" value="Exo_endo_phos"/>
    <property type="match status" value="1"/>
</dbReference>
<dbReference type="InterPro" id="IPR036691">
    <property type="entry name" value="Endo/exonu/phosph_ase_sf"/>
</dbReference>
<evidence type="ECO:0000313" key="2">
    <source>
        <dbReference type="EMBL" id="MCJ2376163.1"/>
    </source>
</evidence>
<dbReference type="InterPro" id="IPR005135">
    <property type="entry name" value="Endo/exonuclease/phosphatase"/>
</dbReference>
<keyword evidence="2" id="KW-0378">Hydrolase</keyword>
<dbReference type="Gene3D" id="3.60.10.10">
    <property type="entry name" value="Endonuclease/exonuclease/phosphatase"/>
    <property type="match status" value="1"/>
</dbReference>